<feature type="region of interest" description="Disordered" evidence="2">
    <location>
        <begin position="485"/>
        <end position="554"/>
    </location>
</feature>
<dbReference type="AlphaFoldDB" id="A0A1G8LUY9"/>
<dbReference type="EMBL" id="FNEE01000002">
    <property type="protein sequence ID" value="SDI59476.1"/>
    <property type="molecule type" value="Genomic_DNA"/>
</dbReference>
<feature type="coiled-coil region" evidence="1">
    <location>
        <begin position="605"/>
        <end position="653"/>
    </location>
</feature>
<reference evidence="5" key="1">
    <citation type="submission" date="2016-10" db="EMBL/GenBank/DDBJ databases">
        <authorList>
            <person name="Varghese N."/>
            <person name="Submissions S."/>
        </authorList>
    </citation>
    <scope>NUCLEOTIDE SEQUENCE [LARGE SCALE GENOMIC DNA]</scope>
    <source>
        <strain evidence="5">CGMCC 1.11022</strain>
    </source>
</reference>
<keyword evidence="5" id="KW-1185">Reference proteome</keyword>
<evidence type="ECO:0000313" key="4">
    <source>
        <dbReference type="EMBL" id="SDI59476.1"/>
    </source>
</evidence>
<feature type="compositionally biased region" description="Basic and acidic residues" evidence="2">
    <location>
        <begin position="544"/>
        <end position="554"/>
    </location>
</feature>
<keyword evidence="3" id="KW-0472">Membrane</keyword>
<organism evidence="4 5">
    <name type="scientific">Mesorhizobium muleiense</name>
    <dbReference type="NCBI Taxonomy" id="1004279"/>
    <lineage>
        <taxon>Bacteria</taxon>
        <taxon>Pseudomonadati</taxon>
        <taxon>Pseudomonadota</taxon>
        <taxon>Alphaproteobacteria</taxon>
        <taxon>Hyphomicrobiales</taxon>
        <taxon>Phyllobacteriaceae</taxon>
        <taxon>Mesorhizobium</taxon>
    </lineage>
</organism>
<evidence type="ECO:0000313" key="5">
    <source>
        <dbReference type="Proteomes" id="UP000198894"/>
    </source>
</evidence>
<accession>A0A1G8LUY9</accession>
<evidence type="ECO:0000256" key="2">
    <source>
        <dbReference type="SAM" id="MobiDB-lite"/>
    </source>
</evidence>
<dbReference type="RefSeq" id="WP_208602480.1">
    <property type="nucleotide sequence ID" value="NZ_FNEE01000002.1"/>
</dbReference>
<feature type="transmembrane region" description="Helical" evidence="3">
    <location>
        <begin position="201"/>
        <end position="220"/>
    </location>
</feature>
<evidence type="ECO:0000256" key="3">
    <source>
        <dbReference type="SAM" id="Phobius"/>
    </source>
</evidence>
<protein>
    <submittedName>
        <fullName evidence="4">Uncharacterized protein</fullName>
    </submittedName>
</protein>
<keyword evidence="1" id="KW-0175">Coiled coil</keyword>
<dbReference type="Proteomes" id="UP000198894">
    <property type="component" value="Unassembled WGS sequence"/>
</dbReference>
<proteinExistence type="predicted"/>
<sequence length="708" mass="76485">MSNPLAEIYANDADLAILGGIATFASVGLYLVLRHIHIAVQRRRLKSDVSEGGSDLPEEEEVSWDWESPVDLATEPASSSQVAVPSDTADLGIRRQDANSLRFGVQIEYFDVISEACESSSVTQTNAFASATNIAQPGRLATSIREIAGYVHRRVAADVAALSNPVLSALTRMPTQLALAENPDPTTATASPPRVRRPIGLVPRFGVAAICLAVPLSYAITRQNWVESAPAISLVQGNVNPELSRSFELPASAALDVRRPAQGDERTSVELLSPDLTAARAQVGAAGAQAAAANELDGQERRAAEGERARSAALQRALLESRKEIDALRTSMAAAANVRQEQLRNELAAARTADALRRLAGDARTMLSEATNYVFTEMPAAHLERRRAGWVARDLSRAQAQIERLETEAAEDRAKAKASLAQASGMLDDERRKSDELRGELSKVKLSNAALMERADAAEQELTGAVTARERVEQTAAETERALARQQAAAASTREELKKARLERDAAEQERARAVSARKRAEQTATETSQALARERAAAVSTGEELKKTRIERDAAEQERARAVAARERVEQTATETAHALARERAAAVSTHEDLDKARLERDAARALLLQVAKLKEALDKQRDVTVSLSRDLAAARADNDRLRAERRSAKIEPPLKRRAGRAAAAAGGVKAVSQKTARSKARDPARIAGVRSLTLPYPLRPRQATLE</sequence>
<feature type="region of interest" description="Disordered" evidence="2">
    <location>
        <begin position="655"/>
        <end position="695"/>
    </location>
</feature>
<keyword evidence="3" id="KW-1133">Transmembrane helix</keyword>
<gene>
    <name evidence="4" type="ORF">SAMN05428953_102362</name>
</gene>
<feature type="compositionally biased region" description="Basic and acidic residues" evidence="2">
    <location>
        <begin position="493"/>
        <end position="513"/>
    </location>
</feature>
<name>A0A1G8LUY9_9HYPH</name>
<feature type="transmembrane region" description="Helical" evidence="3">
    <location>
        <begin position="15"/>
        <end position="33"/>
    </location>
</feature>
<evidence type="ECO:0000256" key="1">
    <source>
        <dbReference type="SAM" id="Coils"/>
    </source>
</evidence>
<keyword evidence="3" id="KW-0812">Transmembrane</keyword>